<dbReference type="GO" id="GO:0003677">
    <property type="term" value="F:DNA binding"/>
    <property type="evidence" value="ECO:0007669"/>
    <property type="project" value="InterPro"/>
</dbReference>
<dbReference type="EMBL" id="WSRQ01000053">
    <property type="protein sequence ID" value="MVX66316.1"/>
    <property type="molecule type" value="Genomic_DNA"/>
</dbReference>
<reference evidence="2" key="1">
    <citation type="submission" date="2019-12" db="EMBL/GenBank/DDBJ databases">
        <title>Microbes associate with the intestines of laboratory mice.</title>
        <authorList>
            <person name="Navarre W."/>
            <person name="Wong E."/>
        </authorList>
    </citation>
    <scope>NUCLEOTIDE SEQUENCE</scope>
    <source>
        <strain evidence="2">NM79_F5</strain>
    </source>
</reference>
<dbReference type="AlphaFoldDB" id="A0A964RR48"/>
<gene>
    <name evidence="2" type="ORF">GKZ28_21800</name>
</gene>
<name>A0A964RR48_9CLOT</name>
<dbReference type="PANTHER" id="PTHR36180:SF2">
    <property type="entry name" value="BRO FAMILY PROTEIN"/>
    <property type="match status" value="1"/>
</dbReference>
<dbReference type="Pfam" id="PF02498">
    <property type="entry name" value="Bro-N"/>
    <property type="match status" value="1"/>
</dbReference>
<sequence>MRGLLIFKNERFGEIRWVKVDNKDYAVGIDIAKALGYKKPNDAISRHCRGSVKHGVGVVTGKKKDGTDAIQNVEMTVIPEGDIYRLVAKSELPGAEKFETWIFDEVLPCIRKTGMYATDELLDNPDLLIAAATKLKEEREGRLEAEKRVKLLEPKAQFYDDVAGSKESIEMGHVAKVLGIRRMGRNRLFSLLREKKILDKNNIPYQQYVDLGYFRVLEQKYTIPNGETKINIKTMVFQKGIDFIVRKIREQ</sequence>
<evidence type="ECO:0000313" key="3">
    <source>
        <dbReference type="Proteomes" id="UP000656077"/>
    </source>
</evidence>
<dbReference type="SMART" id="SM01040">
    <property type="entry name" value="Bro-N"/>
    <property type="match status" value="1"/>
</dbReference>
<evidence type="ECO:0000259" key="1">
    <source>
        <dbReference type="PROSITE" id="PS51750"/>
    </source>
</evidence>
<dbReference type="InterPro" id="IPR005039">
    <property type="entry name" value="Ant_C"/>
</dbReference>
<dbReference type="InterPro" id="IPR003497">
    <property type="entry name" value="BRO_N_domain"/>
</dbReference>
<dbReference type="PANTHER" id="PTHR36180">
    <property type="entry name" value="DNA-BINDING PROTEIN-RELATED-RELATED"/>
    <property type="match status" value="1"/>
</dbReference>
<dbReference type="PROSITE" id="PS51750">
    <property type="entry name" value="BRO_N"/>
    <property type="match status" value="1"/>
</dbReference>
<evidence type="ECO:0000313" key="2">
    <source>
        <dbReference type="EMBL" id="MVX66316.1"/>
    </source>
</evidence>
<comment type="caution">
    <text evidence="2">The sequence shown here is derived from an EMBL/GenBank/DDBJ whole genome shotgun (WGS) entry which is preliminary data.</text>
</comment>
<proteinExistence type="predicted"/>
<protein>
    <submittedName>
        <fullName evidence="2">Phage antirepressor Ant</fullName>
    </submittedName>
</protein>
<accession>A0A964RR48</accession>
<dbReference type="RefSeq" id="WP_160360895.1">
    <property type="nucleotide sequence ID" value="NZ_WSRQ01000053.1"/>
</dbReference>
<dbReference type="Proteomes" id="UP000656077">
    <property type="component" value="Unassembled WGS sequence"/>
</dbReference>
<feature type="domain" description="Bro-N" evidence="1">
    <location>
        <begin position="1"/>
        <end position="114"/>
    </location>
</feature>
<organism evidence="2 3">
    <name type="scientific">Clostridium chromiireducens</name>
    <dbReference type="NCBI Taxonomy" id="225345"/>
    <lineage>
        <taxon>Bacteria</taxon>
        <taxon>Bacillati</taxon>
        <taxon>Bacillota</taxon>
        <taxon>Clostridia</taxon>
        <taxon>Eubacteriales</taxon>
        <taxon>Clostridiaceae</taxon>
        <taxon>Clostridium</taxon>
    </lineage>
</organism>
<dbReference type="Pfam" id="PF03374">
    <property type="entry name" value="ANT"/>
    <property type="match status" value="1"/>
</dbReference>